<organism evidence="1 2">
    <name type="scientific">Wandonia haliotis</name>
    <dbReference type="NCBI Taxonomy" id="574963"/>
    <lineage>
        <taxon>Bacteria</taxon>
        <taxon>Pseudomonadati</taxon>
        <taxon>Bacteroidota</taxon>
        <taxon>Flavobacteriia</taxon>
        <taxon>Flavobacteriales</taxon>
        <taxon>Crocinitomicaceae</taxon>
        <taxon>Wandonia</taxon>
    </lineage>
</organism>
<protein>
    <submittedName>
        <fullName evidence="1">Phage tail protein</fullName>
    </submittedName>
</protein>
<sequence length="150" mass="17185">MVNRYPPAGFHFSVIFDGLGTEKETGFQSVSGLNASIPNSFEIKEGGENRFTHRLPERATYDNLVLKRGLLVGSELIGWFRDAIEYFKFQPITVTVNLLNENHEPLESWQFVNAWPSKWNIEGFDAEKNGIMAETIELSYQYYTRLEVGT</sequence>
<evidence type="ECO:0000313" key="1">
    <source>
        <dbReference type="EMBL" id="GAA0875706.1"/>
    </source>
</evidence>
<dbReference type="NCBIfam" id="TIGR02241">
    <property type="entry name" value="conserved hypothetical phage tail region protein"/>
    <property type="match status" value="1"/>
</dbReference>
<dbReference type="InterPro" id="IPR011747">
    <property type="entry name" value="CHP02241"/>
</dbReference>
<dbReference type="InterPro" id="IPR010667">
    <property type="entry name" value="Phage_T4_Gp19"/>
</dbReference>
<dbReference type="EMBL" id="BAAAFH010000011">
    <property type="protein sequence ID" value="GAA0875706.1"/>
    <property type="molecule type" value="Genomic_DNA"/>
</dbReference>
<dbReference type="Proteomes" id="UP001501126">
    <property type="component" value="Unassembled WGS sequence"/>
</dbReference>
<proteinExistence type="predicted"/>
<gene>
    <name evidence="1" type="ORF">GCM10009118_21150</name>
</gene>
<dbReference type="Pfam" id="PF06841">
    <property type="entry name" value="Phage_T4_gp19"/>
    <property type="match status" value="1"/>
</dbReference>
<evidence type="ECO:0000313" key="2">
    <source>
        <dbReference type="Proteomes" id="UP001501126"/>
    </source>
</evidence>
<comment type="caution">
    <text evidence="1">The sequence shown here is derived from an EMBL/GenBank/DDBJ whole genome shotgun (WGS) entry which is preliminary data.</text>
</comment>
<dbReference type="PANTHER" id="PTHR38009:SF1">
    <property type="entry name" value="CONSERVED HYPOTHETICAL PHAGE TAIL PROTEIN"/>
    <property type="match status" value="1"/>
</dbReference>
<dbReference type="PANTHER" id="PTHR38009">
    <property type="entry name" value="CONSERVED HYPOTHETICAL PHAGE TAIL PROTEIN"/>
    <property type="match status" value="1"/>
</dbReference>
<name>A0ABN1MQU5_9FLAO</name>
<keyword evidence="2" id="KW-1185">Reference proteome</keyword>
<dbReference type="RefSeq" id="WP_343787473.1">
    <property type="nucleotide sequence ID" value="NZ_BAAAFH010000011.1"/>
</dbReference>
<reference evidence="1 2" key="1">
    <citation type="journal article" date="2019" name="Int. J. Syst. Evol. Microbiol.">
        <title>The Global Catalogue of Microorganisms (GCM) 10K type strain sequencing project: providing services to taxonomists for standard genome sequencing and annotation.</title>
        <authorList>
            <consortium name="The Broad Institute Genomics Platform"/>
            <consortium name="The Broad Institute Genome Sequencing Center for Infectious Disease"/>
            <person name="Wu L."/>
            <person name="Ma J."/>
        </authorList>
    </citation>
    <scope>NUCLEOTIDE SEQUENCE [LARGE SCALE GENOMIC DNA]</scope>
    <source>
        <strain evidence="1 2">JCM 16083</strain>
    </source>
</reference>
<accession>A0ABN1MQU5</accession>